<keyword evidence="2" id="KW-1185">Reference proteome</keyword>
<comment type="caution">
    <text evidence="1">The sequence shown here is derived from an EMBL/GenBank/DDBJ whole genome shotgun (WGS) entry which is preliminary data.</text>
</comment>
<proteinExistence type="predicted"/>
<organism evidence="1 2">
    <name type="scientific">Pleurodeles waltl</name>
    <name type="common">Iberian ribbed newt</name>
    <dbReference type="NCBI Taxonomy" id="8319"/>
    <lineage>
        <taxon>Eukaryota</taxon>
        <taxon>Metazoa</taxon>
        <taxon>Chordata</taxon>
        <taxon>Craniata</taxon>
        <taxon>Vertebrata</taxon>
        <taxon>Euteleostomi</taxon>
        <taxon>Amphibia</taxon>
        <taxon>Batrachia</taxon>
        <taxon>Caudata</taxon>
        <taxon>Salamandroidea</taxon>
        <taxon>Salamandridae</taxon>
        <taxon>Pleurodelinae</taxon>
        <taxon>Pleurodeles</taxon>
    </lineage>
</organism>
<gene>
    <name evidence="1" type="ORF">NDU88_004696</name>
</gene>
<name>A0AAV7LMH2_PLEWA</name>
<sequence length="97" mass="10481">MGGRGLAVDQNGCVSVKLLWRLPYKQQERAPRTRRQADGDGRAVRSREDCRGVAMAAELRCTCAADIAACTRWPTLLGGPEATGASDVRRYGTAWGS</sequence>
<accession>A0AAV7LMH2</accession>
<evidence type="ECO:0000313" key="1">
    <source>
        <dbReference type="EMBL" id="KAJ1091577.1"/>
    </source>
</evidence>
<dbReference type="EMBL" id="JANPWB010000015">
    <property type="protein sequence ID" value="KAJ1091577.1"/>
    <property type="molecule type" value="Genomic_DNA"/>
</dbReference>
<protein>
    <submittedName>
        <fullName evidence="1">Uncharacterized protein</fullName>
    </submittedName>
</protein>
<reference evidence="1" key="1">
    <citation type="journal article" date="2022" name="bioRxiv">
        <title>Sequencing and chromosome-scale assembly of the giantPleurodeles waltlgenome.</title>
        <authorList>
            <person name="Brown T."/>
            <person name="Elewa A."/>
            <person name="Iarovenko S."/>
            <person name="Subramanian E."/>
            <person name="Araus A.J."/>
            <person name="Petzold A."/>
            <person name="Susuki M."/>
            <person name="Suzuki K.-i.T."/>
            <person name="Hayashi T."/>
            <person name="Toyoda A."/>
            <person name="Oliveira C."/>
            <person name="Osipova E."/>
            <person name="Leigh N.D."/>
            <person name="Simon A."/>
            <person name="Yun M.H."/>
        </authorList>
    </citation>
    <scope>NUCLEOTIDE SEQUENCE</scope>
    <source>
        <strain evidence="1">20211129_DDA</strain>
        <tissue evidence="1">Liver</tissue>
    </source>
</reference>
<evidence type="ECO:0000313" key="2">
    <source>
        <dbReference type="Proteomes" id="UP001066276"/>
    </source>
</evidence>
<dbReference type="AlphaFoldDB" id="A0AAV7LMH2"/>
<dbReference type="Proteomes" id="UP001066276">
    <property type="component" value="Chromosome 11"/>
</dbReference>